<evidence type="ECO:0000256" key="4">
    <source>
        <dbReference type="ARBA" id="ARBA00023125"/>
    </source>
</evidence>
<feature type="coiled-coil region" evidence="7">
    <location>
        <begin position="246"/>
        <end position="287"/>
    </location>
</feature>
<dbReference type="SUPFAM" id="SSF57959">
    <property type="entry name" value="Leucine zipper domain"/>
    <property type="match status" value="1"/>
</dbReference>
<keyword evidence="7" id="KW-0175">Coiled coil</keyword>
<dbReference type="Gene3D" id="1.20.5.170">
    <property type="match status" value="1"/>
</dbReference>
<dbReference type="InterPro" id="IPR046347">
    <property type="entry name" value="bZIP_sf"/>
</dbReference>
<comment type="subcellular location">
    <subcellularLocation>
        <location evidence="1">Membrane</location>
        <topology evidence="1">Single-pass membrane protein</topology>
    </subcellularLocation>
</comment>
<evidence type="ECO:0000256" key="5">
    <source>
        <dbReference type="ARBA" id="ARBA00023163"/>
    </source>
</evidence>
<accession>A0A816UT18</accession>
<comment type="caution">
    <text evidence="10">The sequence shown here is derived from an EMBL/GenBank/DDBJ whole genome shotgun (WGS) entry which is preliminary data.</text>
</comment>
<keyword evidence="4" id="KW-0238">DNA-binding</keyword>
<keyword evidence="5" id="KW-0804">Transcription</keyword>
<evidence type="ECO:0000256" key="8">
    <source>
        <dbReference type="SAM" id="MobiDB-lite"/>
    </source>
</evidence>
<feature type="region of interest" description="Disordered" evidence="8">
    <location>
        <begin position="358"/>
        <end position="386"/>
    </location>
</feature>
<evidence type="ECO:0000256" key="2">
    <source>
        <dbReference type="ARBA" id="ARBA00009050"/>
    </source>
</evidence>
<reference evidence="10" key="1">
    <citation type="submission" date="2021-02" db="EMBL/GenBank/DDBJ databases">
        <authorList>
            <person name="Nowell W R."/>
        </authorList>
    </citation>
    <scope>NUCLEOTIDE SEQUENCE</scope>
</reference>
<evidence type="ECO:0000313" key="10">
    <source>
        <dbReference type="EMBL" id="CAF2114248.1"/>
    </source>
</evidence>
<dbReference type="PANTHER" id="PTHR46164">
    <property type="entry name" value="ATF6, ISOFORM C"/>
    <property type="match status" value="1"/>
</dbReference>
<name>A0A816UT18_9BILA</name>
<dbReference type="InterPro" id="IPR051882">
    <property type="entry name" value="ATF_bZIP_TF"/>
</dbReference>
<evidence type="ECO:0000256" key="6">
    <source>
        <dbReference type="ARBA" id="ARBA00023242"/>
    </source>
</evidence>
<gene>
    <name evidence="11" type="ORF">OVN521_LOCUS12390</name>
    <name evidence="10" type="ORF">WKI299_LOCUS22881</name>
</gene>
<organism evidence="10 12">
    <name type="scientific">Rotaria magnacalcarata</name>
    <dbReference type="NCBI Taxonomy" id="392030"/>
    <lineage>
        <taxon>Eukaryota</taxon>
        <taxon>Metazoa</taxon>
        <taxon>Spiralia</taxon>
        <taxon>Gnathifera</taxon>
        <taxon>Rotifera</taxon>
        <taxon>Eurotatoria</taxon>
        <taxon>Bdelloidea</taxon>
        <taxon>Philodinida</taxon>
        <taxon>Philodinidae</taxon>
        <taxon>Rotaria</taxon>
    </lineage>
</organism>
<evidence type="ECO:0000259" key="9">
    <source>
        <dbReference type="PROSITE" id="PS50217"/>
    </source>
</evidence>
<evidence type="ECO:0000256" key="1">
    <source>
        <dbReference type="ARBA" id="ARBA00004167"/>
    </source>
</evidence>
<proteinExistence type="inferred from homology"/>
<comment type="similarity">
    <text evidence="2">Belongs to the bZIP family. ATF subfamily.</text>
</comment>
<dbReference type="Proteomes" id="UP000663856">
    <property type="component" value="Unassembled WGS sequence"/>
</dbReference>
<dbReference type="EMBL" id="CAJNRF010009836">
    <property type="protein sequence ID" value="CAF2114248.1"/>
    <property type="molecule type" value="Genomic_DNA"/>
</dbReference>
<dbReference type="GO" id="GO:0016020">
    <property type="term" value="C:membrane"/>
    <property type="evidence" value="ECO:0007669"/>
    <property type="project" value="UniProtKB-SubCell"/>
</dbReference>
<keyword evidence="13" id="KW-1185">Reference proteome</keyword>
<feature type="region of interest" description="Disordered" evidence="8">
    <location>
        <begin position="22"/>
        <end position="41"/>
    </location>
</feature>
<evidence type="ECO:0000313" key="13">
    <source>
        <dbReference type="Proteomes" id="UP000663866"/>
    </source>
</evidence>
<sequence length="582" mass="66237">MNTYEFDYNTFLDGLESIDTLSSNTTSTENESDSGIASTPSMSMGLDSTVIDLDSLDIFPLNMESPLSNDPNDEFNHFSALFNGKNPLMPGDNSTFENLFSDIDFSVQQDQEALQQISSPPSEIPSITNCIKVQTYTNTQYNEVQSIKLEPINANSNIRIIKTSKPTTLTNVPVIKMPLVTEKPNSITIVPSKRRRSDSPTHYQQTIGKSTLTLDQLKLQYKNMSEESLKKHLRMIKNRESASLSRQRRKELMENLDVRVNRLTDENEQLKRENSKLLTRIQTLEMENELLRKYKVGGKPTIQPRKPLIVMGIFLLVAFNIFTFKSLAPNANNPSGLMALYNNEGAIIPGRTILSDRRTNNENSYLTNSEDDYRSDKNDNNNPSSIPSYPYIQCVAYINKTHSQRINRDLHSLVQDHNEKESVILPDSKSLSLSSNSIVPTEPDSTIGSLQHVSRKVARQTKSEIKGQIQPYETHEADFNDFIHTIDRKNDTLYFVSFKRDHLILPSTVQNQTQRPKMSLIIPASITNLNKTIRIPANHFPMIKIDCEVEDTKLVFIKRNHIPLSFQNHLFQYYSSASQTSM</sequence>
<dbReference type="GO" id="GO:0000981">
    <property type="term" value="F:DNA-binding transcription factor activity, RNA polymerase II-specific"/>
    <property type="evidence" value="ECO:0007669"/>
    <property type="project" value="TreeGrafter"/>
</dbReference>
<dbReference type="PROSITE" id="PS50217">
    <property type="entry name" value="BZIP"/>
    <property type="match status" value="1"/>
</dbReference>
<keyword evidence="6" id="KW-0539">Nucleus</keyword>
<evidence type="ECO:0000256" key="7">
    <source>
        <dbReference type="SAM" id="Coils"/>
    </source>
</evidence>
<dbReference type="Proteomes" id="UP000663866">
    <property type="component" value="Unassembled WGS sequence"/>
</dbReference>
<dbReference type="SMART" id="SM00338">
    <property type="entry name" value="BRLZ"/>
    <property type="match status" value="1"/>
</dbReference>
<dbReference type="EMBL" id="CAJOBG010001728">
    <property type="protein sequence ID" value="CAF3953539.1"/>
    <property type="molecule type" value="Genomic_DNA"/>
</dbReference>
<evidence type="ECO:0000256" key="3">
    <source>
        <dbReference type="ARBA" id="ARBA00023015"/>
    </source>
</evidence>
<dbReference type="GO" id="GO:0030968">
    <property type="term" value="P:endoplasmic reticulum unfolded protein response"/>
    <property type="evidence" value="ECO:0007669"/>
    <property type="project" value="TreeGrafter"/>
</dbReference>
<dbReference type="Pfam" id="PF00170">
    <property type="entry name" value="bZIP_1"/>
    <property type="match status" value="1"/>
</dbReference>
<keyword evidence="3" id="KW-0805">Transcription regulation</keyword>
<dbReference type="InterPro" id="IPR004827">
    <property type="entry name" value="bZIP"/>
</dbReference>
<feature type="domain" description="BZIP" evidence="9">
    <location>
        <begin position="228"/>
        <end position="291"/>
    </location>
</feature>
<evidence type="ECO:0000313" key="11">
    <source>
        <dbReference type="EMBL" id="CAF3953539.1"/>
    </source>
</evidence>
<dbReference type="GO" id="GO:0005634">
    <property type="term" value="C:nucleus"/>
    <property type="evidence" value="ECO:0007669"/>
    <property type="project" value="TreeGrafter"/>
</dbReference>
<evidence type="ECO:0000313" key="12">
    <source>
        <dbReference type="Proteomes" id="UP000663856"/>
    </source>
</evidence>
<dbReference type="GO" id="GO:0000978">
    <property type="term" value="F:RNA polymerase II cis-regulatory region sequence-specific DNA binding"/>
    <property type="evidence" value="ECO:0007669"/>
    <property type="project" value="TreeGrafter"/>
</dbReference>
<protein>
    <recommendedName>
        <fullName evidence="9">BZIP domain-containing protein</fullName>
    </recommendedName>
</protein>
<dbReference type="PANTHER" id="PTHR46164:SF3">
    <property type="entry name" value="ATF6, ISOFORM C"/>
    <property type="match status" value="1"/>
</dbReference>
<dbReference type="AlphaFoldDB" id="A0A816UT18"/>